<dbReference type="STRING" id="608538.HTH_0433"/>
<sequence>MDRREFLSYTFWGACGLISLPSIIYGRNTYRTKFSYAVNLPYEDAVRLWVPVPENTSYQKLLHMEVKTNASYYELTADRVYNAPILYAEFKGGNENKSLEVIFDVEYTDRSVDMSKLPKNNGNIPDEVAFYLKPTDHVPTDGIVKEYADRITSGKKSQLEKVKAIYDWVVENTFRDPQVQGCGTGDVKSMLETGYFGGKCTDINSLFVALCRASGIPAREVFGIRVRASSLSKGISSVTKDATKAQHCRAEFYLGQWVPADPADVRKLILEERLSIDHPKVRQVREFLFGNWDAHWVAFNSARDFSLEPPLTSGEKVNEFMYPLAEVKGKLIDKYKLTFELSKYTILA</sequence>
<dbReference type="InterPro" id="IPR038765">
    <property type="entry name" value="Papain-like_cys_pep_sf"/>
</dbReference>
<dbReference type="OrthoDB" id="9804872at2"/>
<dbReference type="InterPro" id="IPR002931">
    <property type="entry name" value="Transglutaminase-like"/>
</dbReference>
<gene>
    <name evidence="3" type="ordered locus">HTH_0433</name>
</gene>
<dbReference type="SMART" id="SM00460">
    <property type="entry name" value="TGc"/>
    <property type="match status" value="1"/>
</dbReference>
<keyword evidence="4" id="KW-1185">Reference proteome</keyword>
<dbReference type="RefSeq" id="WP_012963080.1">
    <property type="nucleotide sequence ID" value="NC_013799.1"/>
</dbReference>
<keyword evidence="1" id="KW-0812">Transmembrane</keyword>
<dbReference type="Gene3D" id="3.10.620.30">
    <property type="match status" value="1"/>
</dbReference>
<dbReference type="KEGG" id="hth:HTH_0433"/>
<dbReference type="KEGG" id="hte:Hydth_0432"/>
<name>D3DGE5_HYDTT</name>
<dbReference type="eggNOG" id="COG1305">
    <property type="taxonomic scope" value="Bacteria"/>
</dbReference>
<evidence type="ECO:0000259" key="2">
    <source>
        <dbReference type="SMART" id="SM00460"/>
    </source>
</evidence>
<feature type="domain" description="Transglutaminase-like" evidence="2">
    <location>
        <begin position="190"/>
        <end position="264"/>
    </location>
</feature>
<evidence type="ECO:0000256" key="1">
    <source>
        <dbReference type="SAM" id="Phobius"/>
    </source>
</evidence>
<dbReference type="PANTHER" id="PTHR38339">
    <property type="entry name" value="TRANSGLUTAMINASE DOMAIN PROTEIN"/>
    <property type="match status" value="1"/>
</dbReference>
<dbReference type="PATRIC" id="fig|608538.5.peg.438"/>
<dbReference type="AlphaFoldDB" id="D3DGE5"/>
<dbReference type="PANTHER" id="PTHR38339:SF1">
    <property type="entry name" value="TRANSGLUTAMINASE-LIKE DOMAIN-CONTAINING PROTEIN"/>
    <property type="match status" value="1"/>
</dbReference>
<accession>D3DGE5</accession>
<feature type="transmembrane region" description="Helical" evidence="1">
    <location>
        <begin position="6"/>
        <end position="25"/>
    </location>
</feature>
<keyword evidence="1" id="KW-1133">Transmembrane helix</keyword>
<dbReference type="EMBL" id="AP011112">
    <property type="protein sequence ID" value="BAI68897.1"/>
    <property type="molecule type" value="Genomic_DNA"/>
</dbReference>
<reference evidence="3 4" key="1">
    <citation type="journal article" date="2010" name="J. Bacteriol.">
        <title>Complete genome sequence of the thermophilic, obligately chemolithoautotrophic hydrogen-oxidizing bacterium Hydrogenobacter thermophilus TK-6.</title>
        <authorList>
            <person name="Arai H."/>
            <person name="Kanbe H."/>
            <person name="Ishii M."/>
            <person name="Igarashi Y."/>
        </authorList>
    </citation>
    <scope>NUCLEOTIDE SEQUENCE [LARGE SCALE GENOMIC DNA]</scope>
    <source>
        <strain evidence="4">DSM 6534 / IAM 12695 / TK-6 [Tokyo]</strain>
    </source>
</reference>
<proteinExistence type="predicted"/>
<dbReference type="Proteomes" id="UP000002574">
    <property type="component" value="Chromosome"/>
</dbReference>
<organism evidence="3 4">
    <name type="scientific">Hydrogenobacter thermophilus (strain DSM 6534 / IAM 12695 / TK-6)</name>
    <dbReference type="NCBI Taxonomy" id="608538"/>
    <lineage>
        <taxon>Bacteria</taxon>
        <taxon>Pseudomonadati</taxon>
        <taxon>Aquificota</taxon>
        <taxon>Aquificia</taxon>
        <taxon>Aquificales</taxon>
        <taxon>Aquificaceae</taxon>
        <taxon>Hydrogenobacter</taxon>
    </lineage>
</organism>
<evidence type="ECO:0000313" key="3">
    <source>
        <dbReference type="EMBL" id="BAI68897.1"/>
    </source>
</evidence>
<keyword evidence="1" id="KW-0472">Membrane</keyword>
<evidence type="ECO:0000313" key="4">
    <source>
        <dbReference type="Proteomes" id="UP000002574"/>
    </source>
</evidence>
<dbReference type="Pfam" id="PF01841">
    <property type="entry name" value="Transglut_core"/>
    <property type="match status" value="1"/>
</dbReference>
<dbReference type="SUPFAM" id="SSF54001">
    <property type="entry name" value="Cysteine proteinases"/>
    <property type="match status" value="1"/>
</dbReference>
<protein>
    <submittedName>
        <fullName evidence="3">Transglutaminase-like protein</fullName>
    </submittedName>
</protein>